<dbReference type="CDD" id="cd06171">
    <property type="entry name" value="Sigma70_r4"/>
    <property type="match status" value="1"/>
</dbReference>
<organism evidence="7 8">
    <name type="scientific">Sphingobacterium arenae</name>
    <dbReference type="NCBI Taxonomy" id="1280598"/>
    <lineage>
        <taxon>Bacteria</taxon>
        <taxon>Pseudomonadati</taxon>
        <taxon>Bacteroidota</taxon>
        <taxon>Sphingobacteriia</taxon>
        <taxon>Sphingobacteriales</taxon>
        <taxon>Sphingobacteriaceae</taxon>
        <taxon>Sphingobacterium</taxon>
    </lineage>
</organism>
<dbReference type="SUPFAM" id="SSF88946">
    <property type="entry name" value="Sigma2 domain of RNA polymerase sigma factors"/>
    <property type="match status" value="1"/>
</dbReference>
<feature type="domain" description="RNA polymerase sigma-70 region 2" evidence="5">
    <location>
        <begin position="37"/>
        <end position="100"/>
    </location>
</feature>
<dbReference type="Pfam" id="PF04542">
    <property type="entry name" value="Sigma70_r2"/>
    <property type="match status" value="1"/>
</dbReference>
<dbReference type="Gene3D" id="1.10.10.10">
    <property type="entry name" value="Winged helix-like DNA-binding domain superfamily/Winged helix DNA-binding domain"/>
    <property type="match status" value="1"/>
</dbReference>
<feature type="domain" description="RNA polymerase sigma factor 70 region 4 type 2" evidence="6">
    <location>
        <begin position="134"/>
        <end position="185"/>
    </location>
</feature>
<dbReference type="SUPFAM" id="SSF88659">
    <property type="entry name" value="Sigma3 and sigma4 domains of RNA polymerase sigma factors"/>
    <property type="match status" value="1"/>
</dbReference>
<evidence type="ECO:0000259" key="5">
    <source>
        <dbReference type="Pfam" id="PF04542"/>
    </source>
</evidence>
<keyword evidence="4" id="KW-0804">Transcription</keyword>
<evidence type="ECO:0000256" key="1">
    <source>
        <dbReference type="ARBA" id="ARBA00010641"/>
    </source>
</evidence>
<dbReference type="InterPro" id="IPR007627">
    <property type="entry name" value="RNA_pol_sigma70_r2"/>
</dbReference>
<dbReference type="InterPro" id="IPR013249">
    <property type="entry name" value="RNA_pol_sigma70_r4_t2"/>
</dbReference>
<dbReference type="InterPro" id="IPR014284">
    <property type="entry name" value="RNA_pol_sigma-70_dom"/>
</dbReference>
<dbReference type="PANTHER" id="PTHR43133:SF46">
    <property type="entry name" value="RNA POLYMERASE SIGMA-70 FACTOR ECF SUBFAMILY"/>
    <property type="match status" value="1"/>
</dbReference>
<dbReference type="NCBIfam" id="TIGR02985">
    <property type="entry name" value="Sig70_bacteroi1"/>
    <property type="match status" value="1"/>
</dbReference>
<keyword evidence="8" id="KW-1185">Reference proteome</keyword>
<dbReference type="NCBIfam" id="TIGR02937">
    <property type="entry name" value="sigma70-ECF"/>
    <property type="match status" value="1"/>
</dbReference>
<dbReference type="InterPro" id="IPR039425">
    <property type="entry name" value="RNA_pol_sigma-70-like"/>
</dbReference>
<dbReference type="EMBL" id="JACNYK010000006">
    <property type="protein sequence ID" value="MBD1427289.1"/>
    <property type="molecule type" value="Genomic_DNA"/>
</dbReference>
<proteinExistence type="inferred from homology"/>
<reference evidence="7 8" key="1">
    <citation type="submission" date="2020-08" db="EMBL/GenBank/DDBJ databases">
        <title>Sphingobacterium sp. DN00404 isolated from aquaculture water.</title>
        <authorList>
            <person name="Zhang M."/>
        </authorList>
    </citation>
    <scope>NUCLEOTIDE SEQUENCE [LARGE SCALE GENOMIC DNA]</scope>
    <source>
        <strain evidence="7 8">KCTC 32294</strain>
    </source>
</reference>
<dbReference type="RefSeq" id="WP_190310446.1">
    <property type="nucleotide sequence ID" value="NZ_JACNYK010000006.1"/>
</dbReference>
<comment type="similarity">
    <text evidence="1">Belongs to the sigma-70 factor family. ECF subfamily.</text>
</comment>
<gene>
    <name evidence="7" type="ORF">H8B17_17055</name>
</gene>
<keyword evidence="2" id="KW-0805">Transcription regulation</keyword>
<dbReference type="InterPro" id="IPR036388">
    <property type="entry name" value="WH-like_DNA-bd_sf"/>
</dbReference>
<name>A0ABR7Y7N2_9SPHI</name>
<dbReference type="Proteomes" id="UP000606494">
    <property type="component" value="Unassembled WGS sequence"/>
</dbReference>
<evidence type="ECO:0000259" key="6">
    <source>
        <dbReference type="Pfam" id="PF08281"/>
    </source>
</evidence>
<evidence type="ECO:0000256" key="4">
    <source>
        <dbReference type="ARBA" id="ARBA00023163"/>
    </source>
</evidence>
<dbReference type="InterPro" id="IPR014327">
    <property type="entry name" value="RNA_pol_sigma70_bacteroid"/>
</dbReference>
<dbReference type="InterPro" id="IPR013325">
    <property type="entry name" value="RNA_pol_sigma_r2"/>
</dbReference>
<sequence>MIRERIKALNLKPLIHNEKEILNRLAEGDQRAFTMIFDAYYQLLGAYVYKITESKEAAEEIVQEVFIKVWEKREIVGNIDSFKAYLFILSKNKTVDHLRAIAKKRVQQLAVFQQMKEESYVMDSASPLEEYNIIIEKAVSRLPPQQQKVYHLSRYEKLKYEEIALHMGISKETVKKHMQLALAFLKQQVKLQIQNMNLGLLFMALIYF</sequence>
<evidence type="ECO:0000256" key="3">
    <source>
        <dbReference type="ARBA" id="ARBA00023082"/>
    </source>
</evidence>
<evidence type="ECO:0000313" key="8">
    <source>
        <dbReference type="Proteomes" id="UP000606494"/>
    </source>
</evidence>
<keyword evidence="3" id="KW-0731">Sigma factor</keyword>
<dbReference type="Pfam" id="PF08281">
    <property type="entry name" value="Sigma70_r4_2"/>
    <property type="match status" value="1"/>
</dbReference>
<evidence type="ECO:0000313" key="7">
    <source>
        <dbReference type="EMBL" id="MBD1427289.1"/>
    </source>
</evidence>
<evidence type="ECO:0000256" key="2">
    <source>
        <dbReference type="ARBA" id="ARBA00023015"/>
    </source>
</evidence>
<accession>A0ABR7Y7N2</accession>
<protein>
    <submittedName>
        <fullName evidence="7">RNA polymerase sigma-70 factor</fullName>
    </submittedName>
</protein>
<dbReference type="Gene3D" id="1.10.1740.10">
    <property type="match status" value="1"/>
</dbReference>
<comment type="caution">
    <text evidence="7">The sequence shown here is derived from an EMBL/GenBank/DDBJ whole genome shotgun (WGS) entry which is preliminary data.</text>
</comment>
<dbReference type="InterPro" id="IPR013324">
    <property type="entry name" value="RNA_pol_sigma_r3/r4-like"/>
</dbReference>
<dbReference type="PANTHER" id="PTHR43133">
    <property type="entry name" value="RNA POLYMERASE ECF-TYPE SIGMA FACTO"/>
    <property type="match status" value="1"/>
</dbReference>